<evidence type="ECO:0000313" key="2">
    <source>
        <dbReference type="Proteomes" id="UP000198703"/>
    </source>
</evidence>
<accession>A0A1H4FG93</accession>
<dbReference type="EMBL" id="FNQM01000021">
    <property type="protein sequence ID" value="SEA95778.1"/>
    <property type="molecule type" value="Genomic_DNA"/>
</dbReference>
<evidence type="ECO:0000313" key="1">
    <source>
        <dbReference type="EMBL" id="SEA95778.1"/>
    </source>
</evidence>
<organism evidence="1 2">
    <name type="scientific">Rubrimonas cliftonensis</name>
    <dbReference type="NCBI Taxonomy" id="89524"/>
    <lineage>
        <taxon>Bacteria</taxon>
        <taxon>Pseudomonadati</taxon>
        <taxon>Pseudomonadota</taxon>
        <taxon>Alphaproteobacteria</taxon>
        <taxon>Rhodobacterales</taxon>
        <taxon>Paracoccaceae</taxon>
        <taxon>Rubrimonas</taxon>
    </lineage>
</organism>
<evidence type="ECO:0008006" key="3">
    <source>
        <dbReference type="Google" id="ProtNLM"/>
    </source>
</evidence>
<dbReference type="STRING" id="89524.SAMN05444370_12141"/>
<reference evidence="1 2" key="1">
    <citation type="submission" date="2016-10" db="EMBL/GenBank/DDBJ databases">
        <authorList>
            <person name="de Groot N.N."/>
        </authorList>
    </citation>
    <scope>NUCLEOTIDE SEQUENCE [LARGE SCALE GENOMIC DNA]</scope>
    <source>
        <strain evidence="1 2">DSM 15345</strain>
    </source>
</reference>
<name>A0A1H4FG93_9RHOB</name>
<dbReference type="AlphaFoldDB" id="A0A1H4FG93"/>
<dbReference type="Proteomes" id="UP000198703">
    <property type="component" value="Unassembled WGS sequence"/>
</dbReference>
<sequence length="82" mass="9161">MHCIKLLGQRLMARDFDRQVAELHVRIAVLNRFAALGIPVTEAMGWVRPGEGKIRPCRDLRIRVVGADPVSGGLRLIEDINC</sequence>
<protein>
    <recommendedName>
        <fullName evidence="3">Transposase, IS5 family</fullName>
    </recommendedName>
</protein>
<proteinExistence type="predicted"/>
<keyword evidence="2" id="KW-1185">Reference proteome</keyword>
<gene>
    <name evidence="1" type="ORF">SAMN05444370_12141</name>
</gene>